<organism evidence="3 4">
    <name type="scientific">Rothia mucilaginosa (strain DY-18)</name>
    <name type="common">Stomatococcus mucilaginosus</name>
    <dbReference type="NCBI Taxonomy" id="680646"/>
    <lineage>
        <taxon>Bacteria</taxon>
        <taxon>Bacillati</taxon>
        <taxon>Actinomycetota</taxon>
        <taxon>Actinomycetes</taxon>
        <taxon>Micrococcales</taxon>
        <taxon>Micrococcaceae</taxon>
        <taxon>Rothia</taxon>
    </lineage>
</organism>
<feature type="compositionally biased region" description="Low complexity" evidence="1">
    <location>
        <begin position="226"/>
        <end position="235"/>
    </location>
</feature>
<feature type="compositionally biased region" description="Basic residues" evidence="1">
    <location>
        <begin position="181"/>
        <end position="204"/>
    </location>
</feature>
<reference evidence="3 4" key="3">
    <citation type="journal article" date="2010" name="Sequencing">
        <title>Complete Genome Sequence of Rothia mucilaginosa DY-18: A Clinical Isolate with Dense Meshwork-Like Structures from a Persistent Apical Periodontitis Lesion.</title>
        <authorList>
            <person name="Yamane K."/>
            <person name="Nambu T."/>
            <person name="Yamanaka T."/>
            <person name="Mashimo C."/>
            <person name="Sugimori C."/>
            <person name="Leung K.-P."/>
            <person name="Fukushima H."/>
        </authorList>
    </citation>
    <scope>NUCLEOTIDE SEQUENCE [LARGE SCALE GENOMIC DNA]</scope>
    <source>
        <strain evidence="3 4">DY-18</strain>
    </source>
</reference>
<evidence type="ECO:0000313" key="4">
    <source>
        <dbReference type="Proteomes" id="UP000001883"/>
    </source>
</evidence>
<dbReference type="Proteomes" id="UP000001883">
    <property type="component" value="Chromosome"/>
</dbReference>
<protein>
    <submittedName>
        <fullName evidence="3">Uncharacterized protein</fullName>
    </submittedName>
</protein>
<reference evidence="3 4" key="2">
    <citation type="journal article" date="2010" name="J Osaka Dent Univ">
        <title>Isolation and identification of Rothia mucilaginosa from persistent apical periodontitis lesions.</title>
        <authorList>
            <person name="Yamane K."/>
            <person name="Yoshida M."/>
            <person name="Fujihira T."/>
            <person name="Baba T."/>
            <person name="Tsuji N."/>
            <person name="Hayashi H."/>
            <person name="Sugimori C."/>
            <person name="Yamanaka T."/>
            <person name="Mashimo C."/>
            <person name="Nambu T."/>
            <person name="Kawai H."/>
            <person name="Fukushima H."/>
        </authorList>
    </citation>
    <scope>NUCLEOTIDE SEQUENCE [LARGE SCALE GENOMIC DNA]</scope>
    <source>
        <strain evidence="3 4">DY-18</strain>
    </source>
</reference>
<name>D2NSK3_ROTMD</name>
<dbReference type="HOGENOM" id="CLU_1007906_0_0_11"/>
<accession>D2NSK3</accession>
<keyword evidence="2" id="KW-0472">Membrane</keyword>
<feature type="transmembrane region" description="Helical" evidence="2">
    <location>
        <begin position="152"/>
        <end position="173"/>
    </location>
</feature>
<keyword evidence="2" id="KW-1133">Transmembrane helix</keyword>
<evidence type="ECO:0000256" key="1">
    <source>
        <dbReference type="SAM" id="MobiDB-lite"/>
    </source>
</evidence>
<sequence>MKIPLVVQVAANSLTEHLHVTLISRHGLLLAVLEQLLTQVHVQRHGPVVRALSQNRLLSTNSQGSGRVHVPGLLLINTGLGGVRVLLHRRQGLLVGADLVHVVHIAGTQQVLKRRTEVRQSRREASHRILVHSLRNNRGRHVLRRVLSITRLVLAVILHLLQLRYATVILIVVRQRRVRCSSRSRSRSGRGSRRRCRSRGRSGSRLRSSSRSALRARSGSRRLRSSLRATSRQQSHGADAQYAQRRAAGQVLGHSDTFQSVGDCNQFSRKPNRIQS</sequence>
<dbReference type="AlphaFoldDB" id="D2NSK3"/>
<evidence type="ECO:0000256" key="2">
    <source>
        <dbReference type="SAM" id="Phobius"/>
    </source>
</evidence>
<feature type="region of interest" description="Disordered" evidence="1">
    <location>
        <begin position="181"/>
        <end position="246"/>
    </location>
</feature>
<proteinExistence type="predicted"/>
<feature type="compositionally biased region" description="Low complexity" evidence="1">
    <location>
        <begin position="205"/>
        <end position="217"/>
    </location>
</feature>
<evidence type="ECO:0000313" key="3">
    <source>
        <dbReference type="EMBL" id="BAI64629.1"/>
    </source>
</evidence>
<dbReference type="KEGG" id="rmu:RMDY18_07970"/>
<gene>
    <name evidence="3" type="ordered locus">RMDY18_07970</name>
</gene>
<dbReference type="EMBL" id="AP011540">
    <property type="protein sequence ID" value="BAI64629.1"/>
    <property type="molecule type" value="Genomic_DNA"/>
</dbReference>
<keyword evidence="2" id="KW-0812">Transmembrane</keyword>
<keyword evidence="4" id="KW-1185">Reference proteome</keyword>
<reference evidence="4" key="1">
    <citation type="submission" date="2009-07" db="EMBL/GenBank/DDBJ databases">
        <title>Complete genome sequence of Rothia mucilaginosa DJ.</title>
        <authorList>
            <person name="Yamane K."/>
            <person name="Nambu T."/>
            <person name="Mashimo C."/>
            <person name="Sugimori C."/>
            <person name="Yamanaka T."/>
            <person name="Leung K."/>
            <person name="Fukushima H."/>
        </authorList>
    </citation>
    <scope>NUCLEOTIDE SEQUENCE [LARGE SCALE GENOMIC DNA]</scope>
    <source>
        <strain evidence="4">DY-18</strain>
    </source>
</reference>